<dbReference type="SUPFAM" id="SSF55729">
    <property type="entry name" value="Acyl-CoA N-acyltransferases (Nat)"/>
    <property type="match status" value="1"/>
</dbReference>
<evidence type="ECO:0000256" key="1">
    <source>
        <dbReference type="SAM" id="MobiDB-lite"/>
    </source>
</evidence>
<dbReference type="PANTHER" id="PTHR47489:SF2">
    <property type="entry name" value="GCN5-RELATED N-ACETYLTRANSFERASE 5, CHLOROPLASTIC"/>
    <property type="match status" value="1"/>
</dbReference>
<comment type="caution">
    <text evidence="3">The sequence shown here is derived from an EMBL/GenBank/DDBJ whole genome shotgun (WGS) entry which is preliminary data.</text>
</comment>
<dbReference type="Proteomes" id="UP000324897">
    <property type="component" value="Unassembled WGS sequence"/>
</dbReference>
<organism evidence="3 4">
    <name type="scientific">Eragrostis curvula</name>
    <name type="common">weeping love grass</name>
    <dbReference type="NCBI Taxonomy" id="38414"/>
    <lineage>
        <taxon>Eukaryota</taxon>
        <taxon>Viridiplantae</taxon>
        <taxon>Streptophyta</taxon>
        <taxon>Embryophyta</taxon>
        <taxon>Tracheophyta</taxon>
        <taxon>Spermatophyta</taxon>
        <taxon>Magnoliopsida</taxon>
        <taxon>Liliopsida</taxon>
        <taxon>Poales</taxon>
        <taxon>Poaceae</taxon>
        <taxon>PACMAD clade</taxon>
        <taxon>Chloridoideae</taxon>
        <taxon>Eragrostideae</taxon>
        <taxon>Eragrostidinae</taxon>
        <taxon>Eragrostis</taxon>
    </lineage>
</organism>
<keyword evidence="4" id="KW-1185">Reference proteome</keyword>
<reference evidence="3 4" key="1">
    <citation type="journal article" date="2019" name="Sci. Rep.">
        <title>A high-quality genome of Eragrostis curvula grass provides insights into Poaceae evolution and supports new strategies to enhance forage quality.</title>
        <authorList>
            <person name="Carballo J."/>
            <person name="Santos B.A.C.M."/>
            <person name="Zappacosta D."/>
            <person name="Garbus I."/>
            <person name="Selva J.P."/>
            <person name="Gallo C.A."/>
            <person name="Diaz A."/>
            <person name="Albertini E."/>
            <person name="Caccamo M."/>
            <person name="Echenique V."/>
        </authorList>
    </citation>
    <scope>NUCLEOTIDE SEQUENCE [LARGE SCALE GENOMIC DNA]</scope>
    <source>
        <strain evidence="4">cv. Victoria</strain>
        <tissue evidence="3">Leaf</tissue>
    </source>
</reference>
<dbReference type="GO" id="GO:0016747">
    <property type="term" value="F:acyltransferase activity, transferring groups other than amino-acyl groups"/>
    <property type="evidence" value="ECO:0007669"/>
    <property type="project" value="InterPro"/>
</dbReference>
<feature type="non-terminal residue" evidence="3">
    <location>
        <position position="1"/>
    </location>
</feature>
<accession>A0A5J9SIR5</accession>
<dbReference type="AlphaFoldDB" id="A0A5J9SIR5"/>
<feature type="compositionally biased region" description="Low complexity" evidence="1">
    <location>
        <begin position="73"/>
        <end position="86"/>
    </location>
</feature>
<gene>
    <name evidence="3" type="ORF">EJB05_56349</name>
</gene>
<evidence type="ECO:0000259" key="2">
    <source>
        <dbReference type="PROSITE" id="PS51186"/>
    </source>
</evidence>
<sequence length="344" mass="37548">SRTVDVFPRKLCLFEKYPKTKSENPRLALPLAGGALASAMAASPALLSLTPTVVSRHPHLLFSPCPPPRHLRLAPPFASSSSASSPSPGPGPSGGGVFLSPSALTQLDELAAFRYEHTFPHGHLTVRALSRGPADDAVADALVRLLATSFSETVRWAPAQRYAQLLTFVIRRYLFDRRGLAPHAAVLVGFYRPTEEDDGDEAEGDGEGEDEGEMACTAEVSFDAMGAPGAPPTPTPPLEFPYMCNMTVKTSLRRRGIAKQLLKACEELVIKMDAKTRLYLHCRIIDQVPFNMYKKAGYNIVQTDSILVWLSLQKRKHLMSKELPQVSVGSELTTKVFDDNTMTS</sequence>
<dbReference type="Gene3D" id="3.40.630.30">
    <property type="match status" value="1"/>
</dbReference>
<evidence type="ECO:0000313" key="4">
    <source>
        <dbReference type="Proteomes" id="UP000324897"/>
    </source>
</evidence>
<dbReference type="CDD" id="cd04301">
    <property type="entry name" value="NAT_SF"/>
    <property type="match status" value="1"/>
</dbReference>
<name>A0A5J9SIR5_9POAL</name>
<evidence type="ECO:0000313" key="3">
    <source>
        <dbReference type="EMBL" id="TVT98345.1"/>
    </source>
</evidence>
<dbReference type="EMBL" id="RWGY01000871">
    <property type="protein sequence ID" value="TVT98345.1"/>
    <property type="molecule type" value="Genomic_DNA"/>
</dbReference>
<feature type="region of interest" description="Disordered" evidence="1">
    <location>
        <begin position="73"/>
        <end position="98"/>
    </location>
</feature>
<dbReference type="PANTHER" id="PTHR47489">
    <property type="entry name" value="ACYL-COA N-ACYLTRANSFERASES (NAT) SUPERFAMILY PROTEIN"/>
    <property type="match status" value="1"/>
</dbReference>
<dbReference type="Pfam" id="PF00583">
    <property type="entry name" value="Acetyltransf_1"/>
    <property type="match status" value="1"/>
</dbReference>
<dbReference type="PROSITE" id="PS51186">
    <property type="entry name" value="GNAT"/>
    <property type="match status" value="1"/>
</dbReference>
<proteinExistence type="predicted"/>
<dbReference type="InterPro" id="IPR000182">
    <property type="entry name" value="GNAT_dom"/>
</dbReference>
<protein>
    <recommendedName>
        <fullName evidence="2">N-acetyltransferase domain-containing protein</fullName>
    </recommendedName>
</protein>
<dbReference type="OrthoDB" id="2017234at2759"/>
<dbReference type="Gramene" id="TVT98345">
    <property type="protein sequence ID" value="TVT98345"/>
    <property type="gene ID" value="EJB05_56349"/>
</dbReference>
<dbReference type="InterPro" id="IPR016181">
    <property type="entry name" value="Acyl_CoA_acyltransferase"/>
</dbReference>
<feature type="domain" description="N-acetyltransferase" evidence="2">
    <location>
        <begin position="168"/>
        <end position="324"/>
    </location>
</feature>